<accession>A0A7S6TZM8</accession>
<protein>
    <submittedName>
        <fullName evidence="1">Helix-turn-helix domain-containing protein</fullName>
    </submittedName>
</protein>
<evidence type="ECO:0000313" key="1">
    <source>
        <dbReference type="EMBL" id="QOV23235.1"/>
    </source>
</evidence>
<name>A0A7S6TZM8_9CYAN</name>
<gene>
    <name evidence="1" type="ORF">IM676_02510</name>
</gene>
<evidence type="ECO:0000313" key="2">
    <source>
        <dbReference type="Proteomes" id="UP000593846"/>
    </source>
</evidence>
<dbReference type="Proteomes" id="UP000593846">
    <property type="component" value="Chromosome"/>
</dbReference>
<keyword evidence="2" id="KW-1185">Reference proteome</keyword>
<dbReference type="AlphaFoldDB" id="A0A7S6TZM8"/>
<sequence length="187" mass="21355">MNGKLLTPFQRQLLLKKLAEDIPELYRQRISIMLLADEGKSQREICRTLGCCSATARHWIHIARSGKAHEWEASPVGRPKAINEEYIARLEELVNHHPHDYGYGFRRWTANWLSKHLAKEFGLQLSECHIKRLLKQMGLSTKGKSETASENTHEGVTCQISITDITGQSRGNTNVIVPIQLLKFKKN</sequence>
<dbReference type="SUPFAM" id="SSF46689">
    <property type="entry name" value="Homeodomain-like"/>
    <property type="match status" value="1"/>
</dbReference>
<organism evidence="1 2">
    <name type="scientific">Anabaenopsis elenkinii CCIBt3563</name>
    <dbReference type="NCBI Taxonomy" id="2779889"/>
    <lineage>
        <taxon>Bacteria</taxon>
        <taxon>Bacillati</taxon>
        <taxon>Cyanobacteriota</taxon>
        <taxon>Cyanophyceae</taxon>
        <taxon>Nostocales</taxon>
        <taxon>Nodulariaceae</taxon>
        <taxon>Anabaenopsis</taxon>
    </lineage>
</organism>
<dbReference type="EMBL" id="CP063311">
    <property type="protein sequence ID" value="QOV23235.1"/>
    <property type="molecule type" value="Genomic_DNA"/>
</dbReference>
<dbReference type="RefSeq" id="WP_200988833.1">
    <property type="nucleotide sequence ID" value="NZ_CP063311.1"/>
</dbReference>
<dbReference type="InterPro" id="IPR009057">
    <property type="entry name" value="Homeodomain-like_sf"/>
</dbReference>
<proteinExistence type="predicted"/>
<dbReference type="Pfam" id="PF13565">
    <property type="entry name" value="HTH_32"/>
    <property type="match status" value="1"/>
</dbReference>
<reference evidence="2" key="1">
    <citation type="submission" date="2020-10" db="EMBL/GenBank/DDBJ databases">
        <title>Genome-based taxonomic classification of the species Anabaenopsis elenkinii.</title>
        <authorList>
            <person name="Delbaje E."/>
            <person name="Andreote A.P.D."/>
            <person name="Pellegrinetti T.A."/>
            <person name="Cruz R.B."/>
            <person name="Branco L.H.Z."/>
            <person name="Fiore M.F."/>
        </authorList>
    </citation>
    <scope>NUCLEOTIDE SEQUENCE [LARGE SCALE GENOMIC DNA]</scope>
    <source>
        <strain evidence="2">CCIBt3563</strain>
    </source>
</reference>
<dbReference type="KEGG" id="aee:IM676_02510"/>